<dbReference type="Pfam" id="PF05257">
    <property type="entry name" value="CHAP"/>
    <property type="match status" value="1"/>
</dbReference>
<dbReference type="RefSeq" id="WP_101250358.1">
    <property type="nucleotide sequence ID" value="NZ_PIUM01000008.1"/>
</dbReference>
<accession>A0A2N3PWQ5</accession>
<dbReference type="PROSITE" id="PS50911">
    <property type="entry name" value="CHAP"/>
    <property type="match status" value="1"/>
</dbReference>
<feature type="domain" description="Peptidase C51" evidence="2">
    <location>
        <begin position="11"/>
        <end position="136"/>
    </location>
</feature>
<organism evidence="3 4">
    <name type="scientific">Telmatospirillum siberiense</name>
    <dbReference type="NCBI Taxonomy" id="382514"/>
    <lineage>
        <taxon>Bacteria</taxon>
        <taxon>Pseudomonadati</taxon>
        <taxon>Pseudomonadota</taxon>
        <taxon>Alphaproteobacteria</taxon>
        <taxon>Rhodospirillales</taxon>
        <taxon>Rhodospirillaceae</taxon>
        <taxon>Telmatospirillum</taxon>
    </lineage>
</organism>
<dbReference type="PROSITE" id="PS51257">
    <property type="entry name" value="PROKAR_LIPOPROTEIN"/>
    <property type="match status" value="1"/>
</dbReference>
<protein>
    <submittedName>
        <fullName evidence="3">CHAP domain-containing protein</fullName>
    </submittedName>
</protein>
<comment type="caution">
    <text evidence="3">The sequence shown here is derived from an EMBL/GenBank/DDBJ whole genome shotgun (WGS) entry which is preliminary data.</text>
</comment>
<dbReference type="OrthoDB" id="7279151at2"/>
<evidence type="ECO:0000313" key="3">
    <source>
        <dbReference type="EMBL" id="PKU24815.1"/>
    </source>
</evidence>
<gene>
    <name evidence="3" type="ORF">CWS72_09510</name>
</gene>
<name>A0A2N3PWQ5_9PROT</name>
<proteinExistence type="predicted"/>
<sequence length="185" mass="20938">MPKYPHFIWRFALFALLAIACALTTPRTAAASPINCVQYVEHTTQMALRGNAWQWWEGAADRYARGRQPWPKAVMVFAKSGRLRFGHLAVVTRQIDRRTVLVDHANWSPVGGRRGSIEHGVRIVDVSAANDWSQVRVWYGPSADVGQTVYAVRGFVYPWRAARLVKSWETDPLSNHIEQIDALTP</sequence>
<dbReference type="InterPro" id="IPR007921">
    <property type="entry name" value="CHAP_dom"/>
</dbReference>
<dbReference type="Proteomes" id="UP000233293">
    <property type="component" value="Unassembled WGS sequence"/>
</dbReference>
<dbReference type="InterPro" id="IPR038765">
    <property type="entry name" value="Papain-like_cys_pep_sf"/>
</dbReference>
<feature type="signal peptide" evidence="1">
    <location>
        <begin position="1"/>
        <end position="31"/>
    </location>
</feature>
<keyword evidence="4" id="KW-1185">Reference proteome</keyword>
<reference evidence="4" key="1">
    <citation type="submission" date="2017-12" db="EMBL/GenBank/DDBJ databases">
        <title>Draft genome sequence of Telmatospirillum siberiense 26-4b1T, an acidotolerant peatland alphaproteobacterium potentially involved in sulfur cycling.</title>
        <authorList>
            <person name="Hausmann B."/>
            <person name="Pjevac P."/>
            <person name="Schreck K."/>
            <person name="Herbold C.W."/>
            <person name="Daims H."/>
            <person name="Wagner M."/>
            <person name="Pester M."/>
            <person name="Loy A."/>
        </authorList>
    </citation>
    <scope>NUCLEOTIDE SEQUENCE [LARGE SCALE GENOMIC DNA]</scope>
    <source>
        <strain evidence="4">26-4b1</strain>
    </source>
</reference>
<dbReference type="SUPFAM" id="SSF54001">
    <property type="entry name" value="Cysteine proteinases"/>
    <property type="match status" value="1"/>
</dbReference>
<evidence type="ECO:0000313" key="4">
    <source>
        <dbReference type="Proteomes" id="UP000233293"/>
    </source>
</evidence>
<keyword evidence="1" id="KW-0732">Signal</keyword>
<dbReference type="Gene3D" id="3.90.1720.10">
    <property type="entry name" value="endopeptidase domain like (from Nostoc punctiforme)"/>
    <property type="match status" value="1"/>
</dbReference>
<evidence type="ECO:0000256" key="1">
    <source>
        <dbReference type="SAM" id="SignalP"/>
    </source>
</evidence>
<dbReference type="EMBL" id="PIUM01000008">
    <property type="protein sequence ID" value="PKU24815.1"/>
    <property type="molecule type" value="Genomic_DNA"/>
</dbReference>
<feature type="chain" id="PRO_5014975685" evidence="1">
    <location>
        <begin position="32"/>
        <end position="185"/>
    </location>
</feature>
<dbReference type="AlphaFoldDB" id="A0A2N3PWQ5"/>
<evidence type="ECO:0000259" key="2">
    <source>
        <dbReference type="PROSITE" id="PS50911"/>
    </source>
</evidence>